<dbReference type="Pfam" id="PF00048">
    <property type="entry name" value="IL8"/>
    <property type="match status" value="1"/>
</dbReference>
<keyword evidence="1" id="KW-0202">Cytokine</keyword>
<dbReference type="InterPro" id="IPR036048">
    <property type="entry name" value="Interleukin_8-like_sf"/>
</dbReference>
<feature type="region of interest" description="Disordered" evidence="2">
    <location>
        <begin position="64"/>
        <end position="108"/>
    </location>
</feature>
<accession>A0ABN9HDC4</accession>
<keyword evidence="5" id="KW-1185">Reference proteome</keyword>
<organism evidence="4 5">
    <name type="scientific">Staurois parvus</name>
    <dbReference type="NCBI Taxonomy" id="386267"/>
    <lineage>
        <taxon>Eukaryota</taxon>
        <taxon>Metazoa</taxon>
        <taxon>Chordata</taxon>
        <taxon>Craniata</taxon>
        <taxon>Vertebrata</taxon>
        <taxon>Euteleostomi</taxon>
        <taxon>Amphibia</taxon>
        <taxon>Batrachia</taxon>
        <taxon>Anura</taxon>
        <taxon>Neobatrachia</taxon>
        <taxon>Ranoidea</taxon>
        <taxon>Ranidae</taxon>
        <taxon>Staurois</taxon>
    </lineage>
</organism>
<dbReference type="Gene3D" id="2.40.50.40">
    <property type="match status" value="1"/>
</dbReference>
<evidence type="ECO:0000313" key="4">
    <source>
        <dbReference type="EMBL" id="CAI9618637.1"/>
    </source>
</evidence>
<evidence type="ECO:0000256" key="2">
    <source>
        <dbReference type="SAM" id="MobiDB-lite"/>
    </source>
</evidence>
<evidence type="ECO:0000256" key="1">
    <source>
        <dbReference type="ARBA" id="ARBA00022514"/>
    </source>
</evidence>
<feature type="domain" description="Chemokine interleukin-8-like" evidence="3">
    <location>
        <begin position="3"/>
        <end position="61"/>
    </location>
</feature>
<dbReference type="SUPFAM" id="SSF54117">
    <property type="entry name" value="Interleukin 8-like chemokines"/>
    <property type="match status" value="1"/>
</dbReference>
<dbReference type="EMBL" id="CATNWA010020488">
    <property type="protein sequence ID" value="CAI9618637.1"/>
    <property type="molecule type" value="Genomic_DNA"/>
</dbReference>
<name>A0ABN9HDC4_9NEOB</name>
<evidence type="ECO:0000313" key="5">
    <source>
        <dbReference type="Proteomes" id="UP001162483"/>
    </source>
</evidence>
<gene>
    <name evidence="4" type="ORF">SPARVUS_LOCUS15704459</name>
</gene>
<comment type="caution">
    <text evidence="4">The sequence shown here is derived from an EMBL/GenBank/DDBJ whole genome shotgun (WGS) entry which is preliminary data.</text>
</comment>
<feature type="non-terminal residue" evidence="4">
    <location>
        <position position="1"/>
    </location>
</feature>
<dbReference type="SMART" id="SM00199">
    <property type="entry name" value="SCY"/>
    <property type="match status" value="1"/>
</dbReference>
<dbReference type="InterPro" id="IPR001811">
    <property type="entry name" value="Chemokine_IL8-like_dom"/>
</dbReference>
<proteinExistence type="predicted"/>
<sequence>TVQITCCTAVSRANIKFPIVSYKIQQVANRCVYAVIFRTEANGSFCADPKATWVQKKVKELSGGTVQLPKSGKGNKGGKGGKRGKKSNKKNKKKIKNKNPKLPVTSPWFPSTAAATVQTIS</sequence>
<dbReference type="Proteomes" id="UP001162483">
    <property type="component" value="Unassembled WGS sequence"/>
</dbReference>
<protein>
    <recommendedName>
        <fullName evidence="3">Chemokine interleukin-8-like domain-containing protein</fullName>
    </recommendedName>
</protein>
<evidence type="ECO:0000259" key="3">
    <source>
        <dbReference type="SMART" id="SM00199"/>
    </source>
</evidence>
<reference evidence="4" key="1">
    <citation type="submission" date="2023-05" db="EMBL/GenBank/DDBJ databases">
        <authorList>
            <person name="Stuckert A."/>
        </authorList>
    </citation>
    <scope>NUCLEOTIDE SEQUENCE</scope>
</reference>
<feature type="compositionally biased region" description="Basic residues" evidence="2">
    <location>
        <begin position="79"/>
        <end position="99"/>
    </location>
</feature>